<evidence type="ECO:0000313" key="6">
    <source>
        <dbReference type="EMBL" id="KAK5054942.1"/>
    </source>
</evidence>
<dbReference type="EMBL" id="JAVRRF010000021">
    <property type="protein sequence ID" value="KAK5054942.1"/>
    <property type="molecule type" value="Genomic_DNA"/>
</dbReference>
<reference evidence="6 7" key="1">
    <citation type="submission" date="2023-08" db="EMBL/GenBank/DDBJ databases">
        <title>Black Yeasts Isolated from many extreme environments.</title>
        <authorList>
            <person name="Coleine C."/>
            <person name="Stajich J.E."/>
            <person name="Selbmann L."/>
        </authorList>
    </citation>
    <scope>NUCLEOTIDE SEQUENCE [LARGE SCALE GENOMIC DNA]</scope>
    <source>
        <strain evidence="6 7">CCFEE 6328</strain>
    </source>
</reference>
<dbReference type="InterPro" id="IPR036188">
    <property type="entry name" value="FAD/NAD-bd_sf"/>
</dbReference>
<dbReference type="Gene3D" id="3.50.50.60">
    <property type="entry name" value="FAD/NAD(P)-binding domain"/>
    <property type="match status" value="2"/>
</dbReference>
<evidence type="ECO:0000313" key="7">
    <source>
        <dbReference type="Proteomes" id="UP001345691"/>
    </source>
</evidence>
<accession>A0ABR0J360</accession>
<evidence type="ECO:0000256" key="4">
    <source>
        <dbReference type="ARBA" id="ARBA00022827"/>
    </source>
</evidence>
<keyword evidence="7" id="KW-1185">Reference proteome</keyword>
<gene>
    <name evidence="6" type="ORF">LTR69_008510</name>
</gene>
<proteinExistence type="inferred from homology"/>
<dbReference type="SUPFAM" id="SSF51905">
    <property type="entry name" value="FAD/NAD(P)-binding domain"/>
    <property type="match status" value="3"/>
</dbReference>
<dbReference type="PANTHER" id="PTHR42877">
    <property type="entry name" value="L-ORNITHINE N(5)-MONOOXYGENASE-RELATED"/>
    <property type="match status" value="1"/>
</dbReference>
<sequence>MLLNSEPLSTPSRRILDLEDRSVDQPRSLRVVVIGAGISGILASIRFPQRIPGVQLAVYEKNADVGGTWLENRYPGCACDIPAHTYQATFEPNPDWSRFYASAEEIHRYWKRLASKYGATKYIHLKQEVVEARWDEGSAKWTIRILDLTSDVVYSDTCDVLISGTGALNNWKWPSVPGLQDFQGKLLHSASWDEKWDWQDKAVAVIGNGSSGIQIVPAMLPDAKRIDHYVRGRTWLSPTFARAKVDELGQGLDNFSFSPELIQAFKKDSRVYQKFRKALHALTEILVSVVKDIERELQSNHKVVIKGSADQLIALEIFTENMRRRLSQKPELLDLLLPAFPPACRRLTPGPGYLEALASPKTELITQAVSKVDKTGITTTDGRHRQVDAIVCATGFDTSFSPRFPIYGKDGVSLAEKWKSFPSTYIAVATAGFPNYFISLGPNAALGTGNLLLLIERQLDYFTTCVAKMQTDNIRTMVPLEQAVETFRQYCARYFERTVYTSQCKSWYKGGKEDGPISALWPGSSLHASKIYANPRWEDYEYEYIHDNPLGWLGDGWTQAEKDGSISVDYLDDDRVDFPPLALAVVDGLLQQDSIVTHHNDLNGYAAQKHQD</sequence>
<keyword evidence="4" id="KW-0274">FAD</keyword>
<dbReference type="Pfam" id="PF00743">
    <property type="entry name" value="FMO-like"/>
    <property type="match status" value="1"/>
</dbReference>
<evidence type="ECO:0008006" key="8">
    <source>
        <dbReference type="Google" id="ProtNLM"/>
    </source>
</evidence>
<dbReference type="PANTHER" id="PTHR42877:SF7">
    <property type="entry name" value="FLAVIN-BINDING MONOOXYGENASE-RELATED"/>
    <property type="match status" value="1"/>
</dbReference>
<evidence type="ECO:0000256" key="5">
    <source>
        <dbReference type="ARBA" id="ARBA00023002"/>
    </source>
</evidence>
<dbReference type="Proteomes" id="UP001345691">
    <property type="component" value="Unassembled WGS sequence"/>
</dbReference>
<keyword evidence="3" id="KW-0285">Flavoprotein</keyword>
<name>A0ABR0J360_9EURO</name>
<comment type="caution">
    <text evidence="6">The sequence shown here is derived from an EMBL/GenBank/DDBJ whole genome shotgun (WGS) entry which is preliminary data.</text>
</comment>
<evidence type="ECO:0000256" key="2">
    <source>
        <dbReference type="ARBA" id="ARBA00010139"/>
    </source>
</evidence>
<protein>
    <recommendedName>
        <fullName evidence="8">Flavin-binding monooxygenase</fullName>
    </recommendedName>
</protein>
<dbReference type="InterPro" id="IPR020946">
    <property type="entry name" value="Flavin_mOase-like"/>
</dbReference>
<comment type="similarity">
    <text evidence="2">Belongs to the FAD-binding monooxygenase family.</text>
</comment>
<organism evidence="6 7">
    <name type="scientific">Exophiala sideris</name>
    <dbReference type="NCBI Taxonomy" id="1016849"/>
    <lineage>
        <taxon>Eukaryota</taxon>
        <taxon>Fungi</taxon>
        <taxon>Dikarya</taxon>
        <taxon>Ascomycota</taxon>
        <taxon>Pezizomycotina</taxon>
        <taxon>Eurotiomycetes</taxon>
        <taxon>Chaetothyriomycetidae</taxon>
        <taxon>Chaetothyriales</taxon>
        <taxon>Herpotrichiellaceae</taxon>
        <taxon>Exophiala</taxon>
    </lineage>
</organism>
<keyword evidence="5" id="KW-0560">Oxidoreductase</keyword>
<evidence type="ECO:0000256" key="3">
    <source>
        <dbReference type="ARBA" id="ARBA00022630"/>
    </source>
</evidence>
<dbReference type="InterPro" id="IPR051209">
    <property type="entry name" value="FAD-bind_Monooxygenase_sf"/>
</dbReference>
<comment type="cofactor">
    <cofactor evidence="1">
        <name>FAD</name>
        <dbReference type="ChEBI" id="CHEBI:57692"/>
    </cofactor>
</comment>
<evidence type="ECO:0000256" key="1">
    <source>
        <dbReference type="ARBA" id="ARBA00001974"/>
    </source>
</evidence>